<dbReference type="OrthoDB" id="9804264at2"/>
<dbReference type="Proteomes" id="UP000244384">
    <property type="component" value="Chromosome"/>
</dbReference>
<evidence type="ECO:0000256" key="2">
    <source>
        <dbReference type="RuleBase" id="RU004508"/>
    </source>
</evidence>
<dbReference type="Gene3D" id="3.40.640.10">
    <property type="entry name" value="Type I PLP-dependent aspartate aminotransferase-like (Major domain)"/>
    <property type="match status" value="1"/>
</dbReference>
<dbReference type="GO" id="GO:0008483">
    <property type="term" value="F:transaminase activity"/>
    <property type="evidence" value="ECO:0007669"/>
    <property type="project" value="TreeGrafter"/>
</dbReference>
<dbReference type="InterPro" id="IPR015421">
    <property type="entry name" value="PyrdxlP-dep_Trfase_major"/>
</dbReference>
<dbReference type="Pfam" id="PF01041">
    <property type="entry name" value="DegT_DnrJ_EryC1"/>
    <property type="match status" value="1"/>
</dbReference>
<sequence>MTRIHLSSPDITPGEEKRVVEAIRSGWVAPLGPEVDAFEQGMAERVGARHAVALNSGTAALHLVLVSWGVGPGDHVPTSTLTFAATANAITYTGATPVFVDSDPVTGNVDPALLDETITRLRAEGRNVPAIVPVDLLGRCADYPAIAAVAATHGVKVLSDAAESLGARSGDVLAGSSGDAAILSFNGNKIMTTSGGGMVLTDDETVADHVRHLSTQAREPAVHYEHREIGYNYRLSNLLAGLGNAQLERLDGMIARRREHRETYAELFADADGVEIFQREGDDADNCWLTAVLVDASTTGWTTGDLMGHLSSHDIESRPLWKPMHLQPVFATHPRAATGAAERLFGTGLSLPSGSALTPEELGRVTGAITEFLRAS</sequence>
<dbReference type="RefSeq" id="WP_108580716.1">
    <property type="nucleotide sequence ID" value="NZ_CP026952.1"/>
</dbReference>
<protein>
    <submittedName>
        <fullName evidence="3">Pyridoxal-5'-phosphate-dependent protein</fullName>
    </submittedName>
</protein>
<dbReference type="PANTHER" id="PTHR30244:SF34">
    <property type="entry name" value="DTDP-4-AMINO-4,6-DIDEOXYGALACTOSE TRANSAMINASE"/>
    <property type="match status" value="1"/>
</dbReference>
<dbReference type="InterPro" id="IPR015422">
    <property type="entry name" value="PyrdxlP-dep_Trfase_small"/>
</dbReference>
<dbReference type="InterPro" id="IPR015424">
    <property type="entry name" value="PyrdxlP-dep_Trfase"/>
</dbReference>
<accession>A0A2S0WRM3</accession>
<keyword evidence="2" id="KW-0663">Pyridoxal phosphate</keyword>
<dbReference type="EMBL" id="CP026952">
    <property type="protein sequence ID" value="AWB94005.1"/>
    <property type="molecule type" value="Genomic_DNA"/>
</dbReference>
<dbReference type="SUPFAM" id="SSF53383">
    <property type="entry name" value="PLP-dependent transferases"/>
    <property type="match status" value="1"/>
</dbReference>
<dbReference type="GO" id="GO:0030170">
    <property type="term" value="F:pyridoxal phosphate binding"/>
    <property type="evidence" value="ECO:0007669"/>
    <property type="project" value="TreeGrafter"/>
</dbReference>
<comment type="similarity">
    <text evidence="2">Belongs to the DegT/DnrJ/EryC1 family.</text>
</comment>
<reference evidence="4" key="1">
    <citation type="submission" date="2018-01" db="EMBL/GenBank/DDBJ databases">
        <authorList>
            <person name="Li J."/>
        </authorList>
    </citation>
    <scope>NUCLEOTIDE SEQUENCE [LARGE SCALE GENOMIC DNA]</scope>
    <source>
        <strain evidence="4">592</strain>
    </source>
</reference>
<dbReference type="PANTHER" id="PTHR30244">
    <property type="entry name" value="TRANSAMINASE"/>
    <property type="match status" value="1"/>
</dbReference>
<dbReference type="CDD" id="cd00616">
    <property type="entry name" value="AHBA_syn"/>
    <property type="match status" value="1"/>
</dbReference>
<keyword evidence="4" id="KW-1185">Reference proteome</keyword>
<dbReference type="InterPro" id="IPR000653">
    <property type="entry name" value="DegT/StrS_aminotransferase"/>
</dbReference>
<name>A0A2S0WRM3_9ACTN</name>
<dbReference type="KEGG" id="aez:C3E78_02600"/>
<dbReference type="Gene3D" id="3.90.1150.10">
    <property type="entry name" value="Aspartate Aminotransferase, domain 1"/>
    <property type="match status" value="1"/>
</dbReference>
<gene>
    <name evidence="3" type="ORF">C3E78_02600</name>
</gene>
<dbReference type="PIRSF" id="PIRSF000390">
    <property type="entry name" value="PLP_StrS"/>
    <property type="match status" value="1"/>
</dbReference>
<evidence type="ECO:0000313" key="3">
    <source>
        <dbReference type="EMBL" id="AWB94005.1"/>
    </source>
</evidence>
<evidence type="ECO:0000313" key="4">
    <source>
        <dbReference type="Proteomes" id="UP000244384"/>
    </source>
</evidence>
<organism evidence="3 4">
    <name type="scientific">Aeromicrobium chenweiae</name>
    <dbReference type="NCBI Taxonomy" id="2079793"/>
    <lineage>
        <taxon>Bacteria</taxon>
        <taxon>Bacillati</taxon>
        <taxon>Actinomycetota</taxon>
        <taxon>Actinomycetes</taxon>
        <taxon>Propionibacteriales</taxon>
        <taxon>Nocardioidaceae</taxon>
        <taxon>Aeromicrobium</taxon>
    </lineage>
</organism>
<dbReference type="AlphaFoldDB" id="A0A2S0WRM3"/>
<proteinExistence type="inferred from homology"/>
<comment type="cofactor">
    <cofactor evidence="1">
        <name>pyridoxal 5'-phosphate</name>
        <dbReference type="ChEBI" id="CHEBI:597326"/>
    </cofactor>
</comment>
<evidence type="ECO:0000256" key="1">
    <source>
        <dbReference type="ARBA" id="ARBA00001933"/>
    </source>
</evidence>
<accession>A0A5F2EQC9</accession>
<dbReference type="GO" id="GO:0000271">
    <property type="term" value="P:polysaccharide biosynthetic process"/>
    <property type="evidence" value="ECO:0007669"/>
    <property type="project" value="TreeGrafter"/>
</dbReference>